<dbReference type="AlphaFoldDB" id="A0A0E4FV51"/>
<evidence type="ECO:0000313" key="2">
    <source>
        <dbReference type="EMBL" id="BAR54134.1"/>
    </source>
</evidence>
<dbReference type="InterPro" id="IPR001584">
    <property type="entry name" value="Integrase_cat-core"/>
</dbReference>
<reference evidence="2 3" key="1">
    <citation type="submission" date="2014-11" db="EMBL/GenBank/DDBJ databases">
        <title>Symbiosis island explosion on the genome of extra-slow-growing strains of soybean bradyrhizobia with massive insertion sequences.</title>
        <authorList>
            <person name="Iida T."/>
            <person name="Minamisawa K."/>
        </authorList>
    </citation>
    <scope>NUCLEOTIDE SEQUENCE [LARGE SCALE GENOMIC DNA]</scope>
    <source>
        <strain evidence="2 3">NK6</strain>
    </source>
</reference>
<protein>
    <recommendedName>
        <fullName evidence="1">Integrase catalytic domain-containing protein</fullName>
    </recommendedName>
</protein>
<accession>A0A0E4FV51</accession>
<organism evidence="2 3">
    <name type="scientific">Bradyrhizobium diazoefficiens</name>
    <dbReference type="NCBI Taxonomy" id="1355477"/>
    <lineage>
        <taxon>Bacteria</taxon>
        <taxon>Pseudomonadati</taxon>
        <taxon>Pseudomonadota</taxon>
        <taxon>Alphaproteobacteria</taxon>
        <taxon>Hyphomicrobiales</taxon>
        <taxon>Nitrobacteraceae</taxon>
        <taxon>Bradyrhizobium</taxon>
    </lineage>
</organism>
<feature type="domain" description="Integrase catalytic" evidence="1">
    <location>
        <begin position="2"/>
        <end position="46"/>
    </location>
</feature>
<dbReference type="InterPro" id="IPR050900">
    <property type="entry name" value="Transposase_IS3/IS150/IS904"/>
</dbReference>
<dbReference type="EMBL" id="AP014685">
    <property type="protein sequence ID" value="BAR54134.1"/>
    <property type="molecule type" value="Genomic_DNA"/>
</dbReference>
<dbReference type="Proteomes" id="UP000063308">
    <property type="component" value="Chromosome"/>
</dbReference>
<evidence type="ECO:0000259" key="1">
    <source>
        <dbReference type="Pfam" id="PF13683"/>
    </source>
</evidence>
<dbReference type="RefSeq" id="WP_162603688.1">
    <property type="nucleotide sequence ID" value="NZ_CP124748.1"/>
</dbReference>
<sequence>MKTLKAEQINGKAFADLSDARRHINSFIAEVYNKERLHSALGYQSPLEFETAFAQNNVR</sequence>
<dbReference type="Pfam" id="PF13683">
    <property type="entry name" value="rve_3"/>
    <property type="match status" value="1"/>
</dbReference>
<proteinExistence type="predicted"/>
<gene>
    <name evidence="2" type="ORF">NK6_949</name>
</gene>
<name>A0A0E4FV51_9BRAD</name>
<evidence type="ECO:0000313" key="3">
    <source>
        <dbReference type="Proteomes" id="UP000063308"/>
    </source>
</evidence>
<dbReference type="PANTHER" id="PTHR46889">
    <property type="entry name" value="TRANSPOSASE INSF FOR INSERTION SEQUENCE IS3B-RELATED"/>
    <property type="match status" value="1"/>
</dbReference>
<dbReference type="PANTHER" id="PTHR46889:SF7">
    <property type="entry name" value="TRANSPOSASE FOR INSERTION SEQUENCE ELEMENT IS904"/>
    <property type="match status" value="1"/>
</dbReference>
<dbReference type="GO" id="GO:0015074">
    <property type="term" value="P:DNA integration"/>
    <property type="evidence" value="ECO:0007669"/>
    <property type="project" value="InterPro"/>
</dbReference>